<feature type="region of interest" description="Disordered" evidence="1">
    <location>
        <begin position="1"/>
        <end position="149"/>
    </location>
</feature>
<protein>
    <recommendedName>
        <fullName evidence="2">Endonuclease/exonuclease/phosphatase domain-containing protein</fullName>
    </recommendedName>
</protein>
<evidence type="ECO:0000256" key="1">
    <source>
        <dbReference type="SAM" id="MobiDB-lite"/>
    </source>
</evidence>
<feature type="compositionally biased region" description="Basic and acidic residues" evidence="1">
    <location>
        <begin position="36"/>
        <end position="45"/>
    </location>
</feature>
<proteinExistence type="predicted"/>
<dbReference type="eggNOG" id="KOG1075">
    <property type="taxonomic scope" value="Eukaryota"/>
</dbReference>
<feature type="compositionally biased region" description="Low complexity" evidence="1">
    <location>
        <begin position="98"/>
        <end position="110"/>
    </location>
</feature>
<feature type="compositionally biased region" description="Basic and acidic residues" evidence="1">
    <location>
        <begin position="504"/>
        <end position="515"/>
    </location>
</feature>
<dbReference type="Gramene" id="EFJ12665">
    <property type="protein sequence ID" value="EFJ12665"/>
    <property type="gene ID" value="SELMODRAFT_425108"/>
</dbReference>
<dbReference type="HOGENOM" id="CLU_008728_0_0_1"/>
<dbReference type="SUPFAM" id="SSF56219">
    <property type="entry name" value="DNase I-like"/>
    <property type="match status" value="1"/>
</dbReference>
<dbReference type="EMBL" id="GL377637">
    <property type="protein sequence ID" value="EFJ12665.1"/>
    <property type="molecule type" value="Genomic_DNA"/>
</dbReference>
<dbReference type="AlphaFoldDB" id="D8SS16"/>
<feature type="domain" description="Endonuclease/exonuclease/phosphatase" evidence="2">
    <location>
        <begin position="614"/>
        <end position="774"/>
    </location>
</feature>
<feature type="compositionally biased region" description="Polar residues" evidence="1">
    <location>
        <begin position="842"/>
        <end position="852"/>
    </location>
</feature>
<sequence>MPRTKNMQKRGPPLEDKREDPPHTDTTQNTPDDEERAAAEHRPETRSTGMKLSIKLKQCPLPPPKDNEAAEPELEADAAQAPPPRPTTAAKTTREPTRAAPSSSTNTANTTKKKKPTATGGKKSKGVSEASSSRQTTTPPPNTTPPQRERVIQATTEEKQGKEVDLEGNQIEKTTPATTKAPETPALRVSTEISKEKAIPAVPLKKMKESDVLYLGWTRVDKLYMDVEKAVSPRSAAAPAMSDVTAPVPGELQVEANEVLVELQERQAKAAKNLILAIFEGNKLDRQVALEGLEEGFKEAGVSFWGRPVTFLSQNCYSVEVSTEKNQRALVLKQRVTRPTHELFFYKFPPGFSLSQKDLVHRPTMELDLIVEDLCETDNTPVFLVMMVEGFTQYLGKRVTREESRDQLIHVLYTGKAPIPNKIRIMGKVHPIHIQESRMTPPEAATPSKLMQDQEKRRRSPSAQGGTSRRQSDRASKRKEEALRAGQASPEMTRDQRSPSLERAQVERSPSEDQKYLALWSGPPVGYVTPTFHMARDQLPENGVHSFLEASKVIKDLKYRVEVDKATIVGNNMELYAALLTKSGVIPTRGGRDREFSWVERNRITTNMTDLSVLSWNVGGISKDGVLWNDKKARLRQYLRQLEGVIGKCDFFCFQEQRMQEHQTIFKFSQGIDDWILAGDFNFMDHEEDKRGGIIQDRCTRVECLAWNSFLLQIGTCDAYEIPGFVTHEPRFTWRERQHRGLQCRLDRFYLTMDLCMQGGKLDIDNTYTDFSDHHPIRLTLPFRRSRGPRSQLPYPRSSLRSKPTITGRTSNGRNTRGTYTPSPFKSLKRLEPRSRKIGEVSLTQSKRFGVS</sequence>
<dbReference type="GO" id="GO:0003824">
    <property type="term" value="F:catalytic activity"/>
    <property type="evidence" value="ECO:0007669"/>
    <property type="project" value="InterPro"/>
</dbReference>
<organism evidence="4">
    <name type="scientific">Selaginella moellendorffii</name>
    <name type="common">Spikemoss</name>
    <dbReference type="NCBI Taxonomy" id="88036"/>
    <lineage>
        <taxon>Eukaryota</taxon>
        <taxon>Viridiplantae</taxon>
        <taxon>Streptophyta</taxon>
        <taxon>Embryophyta</taxon>
        <taxon>Tracheophyta</taxon>
        <taxon>Lycopodiopsida</taxon>
        <taxon>Selaginellales</taxon>
        <taxon>Selaginellaceae</taxon>
        <taxon>Selaginella</taxon>
    </lineage>
</organism>
<keyword evidence="4" id="KW-1185">Reference proteome</keyword>
<feature type="compositionally biased region" description="Basic and acidic residues" evidence="1">
    <location>
        <begin position="829"/>
        <end position="839"/>
    </location>
</feature>
<dbReference type="InterPro" id="IPR036691">
    <property type="entry name" value="Endo/exonu/phosph_ase_sf"/>
</dbReference>
<dbReference type="Pfam" id="PF03372">
    <property type="entry name" value="Exo_endo_phos"/>
    <property type="match status" value="1"/>
</dbReference>
<feature type="region of interest" description="Disordered" evidence="1">
    <location>
        <begin position="783"/>
        <end position="852"/>
    </location>
</feature>
<feature type="compositionally biased region" description="Polar residues" evidence="1">
    <location>
        <begin position="799"/>
        <end position="824"/>
    </location>
</feature>
<dbReference type="InParanoid" id="D8SS16"/>
<reference evidence="3 4" key="1">
    <citation type="journal article" date="2011" name="Science">
        <title>The Selaginella genome identifies genetic changes associated with the evolution of vascular plants.</title>
        <authorList>
            <person name="Banks J.A."/>
            <person name="Nishiyama T."/>
            <person name="Hasebe M."/>
            <person name="Bowman J.L."/>
            <person name="Gribskov M."/>
            <person name="dePamphilis C."/>
            <person name="Albert V.A."/>
            <person name="Aono N."/>
            <person name="Aoyama T."/>
            <person name="Ambrose B.A."/>
            <person name="Ashton N.W."/>
            <person name="Axtell M.J."/>
            <person name="Barker E."/>
            <person name="Barker M.S."/>
            <person name="Bennetzen J.L."/>
            <person name="Bonawitz N.D."/>
            <person name="Chapple C."/>
            <person name="Cheng C."/>
            <person name="Correa L.G."/>
            <person name="Dacre M."/>
            <person name="DeBarry J."/>
            <person name="Dreyer I."/>
            <person name="Elias M."/>
            <person name="Engstrom E.M."/>
            <person name="Estelle M."/>
            <person name="Feng L."/>
            <person name="Finet C."/>
            <person name="Floyd S.K."/>
            <person name="Frommer W.B."/>
            <person name="Fujita T."/>
            <person name="Gramzow L."/>
            <person name="Gutensohn M."/>
            <person name="Harholt J."/>
            <person name="Hattori M."/>
            <person name="Heyl A."/>
            <person name="Hirai T."/>
            <person name="Hiwatashi Y."/>
            <person name="Ishikawa M."/>
            <person name="Iwata M."/>
            <person name="Karol K.G."/>
            <person name="Koehler B."/>
            <person name="Kolukisaoglu U."/>
            <person name="Kubo M."/>
            <person name="Kurata T."/>
            <person name="Lalonde S."/>
            <person name="Li K."/>
            <person name="Li Y."/>
            <person name="Litt A."/>
            <person name="Lyons E."/>
            <person name="Manning G."/>
            <person name="Maruyama T."/>
            <person name="Michael T.P."/>
            <person name="Mikami K."/>
            <person name="Miyazaki S."/>
            <person name="Morinaga S."/>
            <person name="Murata T."/>
            <person name="Mueller-Roeber B."/>
            <person name="Nelson D.R."/>
            <person name="Obara M."/>
            <person name="Oguri Y."/>
            <person name="Olmstead R.G."/>
            <person name="Onodera N."/>
            <person name="Petersen B.L."/>
            <person name="Pils B."/>
            <person name="Prigge M."/>
            <person name="Rensing S.A."/>
            <person name="Riano-Pachon D.M."/>
            <person name="Roberts A.W."/>
            <person name="Sato Y."/>
            <person name="Scheller H.V."/>
            <person name="Schulz B."/>
            <person name="Schulz C."/>
            <person name="Shakirov E.V."/>
            <person name="Shibagaki N."/>
            <person name="Shinohara N."/>
            <person name="Shippen D.E."/>
            <person name="Soerensen I."/>
            <person name="Sotooka R."/>
            <person name="Sugimoto N."/>
            <person name="Sugita M."/>
            <person name="Sumikawa N."/>
            <person name="Tanurdzic M."/>
            <person name="Theissen G."/>
            <person name="Ulvskov P."/>
            <person name="Wakazuki S."/>
            <person name="Weng J.K."/>
            <person name="Willats W.W."/>
            <person name="Wipf D."/>
            <person name="Wolf P.G."/>
            <person name="Yang L."/>
            <person name="Zimmer A.D."/>
            <person name="Zhu Q."/>
            <person name="Mitros T."/>
            <person name="Hellsten U."/>
            <person name="Loque D."/>
            <person name="Otillar R."/>
            <person name="Salamov A."/>
            <person name="Schmutz J."/>
            <person name="Shapiro H."/>
            <person name="Lindquist E."/>
            <person name="Lucas S."/>
            <person name="Rokhsar D."/>
            <person name="Grigoriev I.V."/>
        </authorList>
    </citation>
    <scope>NUCLEOTIDE SEQUENCE [LARGE SCALE GENOMIC DNA]</scope>
</reference>
<dbReference type="Gene3D" id="3.60.10.10">
    <property type="entry name" value="Endonuclease/exonuclease/phosphatase"/>
    <property type="match status" value="1"/>
</dbReference>
<gene>
    <name evidence="3" type="ORF">SELMODRAFT_425108</name>
</gene>
<feature type="compositionally biased region" description="Basic and acidic residues" evidence="1">
    <location>
        <begin position="12"/>
        <end position="23"/>
    </location>
</feature>
<accession>D8SS16</accession>
<dbReference type="KEGG" id="smo:SELMODRAFT_425108"/>
<evidence type="ECO:0000313" key="4">
    <source>
        <dbReference type="Proteomes" id="UP000001514"/>
    </source>
</evidence>
<dbReference type="InterPro" id="IPR005135">
    <property type="entry name" value="Endo/exonuclease/phosphatase"/>
</dbReference>
<evidence type="ECO:0000313" key="3">
    <source>
        <dbReference type="EMBL" id="EFJ12665.1"/>
    </source>
</evidence>
<feature type="compositionally biased region" description="Basic and acidic residues" evidence="1">
    <location>
        <begin position="470"/>
        <end position="483"/>
    </location>
</feature>
<name>D8SS16_SELML</name>
<evidence type="ECO:0000259" key="2">
    <source>
        <dbReference type="Pfam" id="PF03372"/>
    </source>
</evidence>
<dbReference type="Proteomes" id="UP000001514">
    <property type="component" value="Unassembled WGS sequence"/>
</dbReference>
<feature type="region of interest" description="Disordered" evidence="1">
    <location>
        <begin position="436"/>
        <end position="515"/>
    </location>
</feature>